<keyword evidence="1" id="KW-0472">Membrane</keyword>
<feature type="transmembrane region" description="Helical" evidence="1">
    <location>
        <begin position="12"/>
        <end position="32"/>
    </location>
</feature>
<dbReference type="AlphaFoldDB" id="J9FNG5"/>
<evidence type="ECO:0000256" key="1">
    <source>
        <dbReference type="SAM" id="Phobius"/>
    </source>
</evidence>
<keyword evidence="1" id="KW-0812">Transmembrane</keyword>
<gene>
    <name evidence="2" type="ORF">EVA_15408</name>
</gene>
<keyword evidence="1" id="KW-1133">Transmembrane helix</keyword>
<accession>J9FNG5</accession>
<organism evidence="2">
    <name type="scientific">gut metagenome</name>
    <dbReference type="NCBI Taxonomy" id="749906"/>
    <lineage>
        <taxon>unclassified sequences</taxon>
        <taxon>metagenomes</taxon>
        <taxon>organismal metagenomes</taxon>
    </lineage>
</organism>
<dbReference type="EMBL" id="AMCI01005262">
    <property type="protein sequence ID" value="EJW96486.1"/>
    <property type="molecule type" value="Genomic_DNA"/>
</dbReference>
<protein>
    <submittedName>
        <fullName evidence="2">NADH-ubiquinone/plastoquinone (Complex I) family protein</fullName>
    </submittedName>
</protein>
<reference evidence="2" key="1">
    <citation type="journal article" date="2012" name="PLoS ONE">
        <title>Gene sets for utilization of primary and secondary nutrition supplies in the distal gut of endangered iberian lynx.</title>
        <authorList>
            <person name="Alcaide M."/>
            <person name="Messina E."/>
            <person name="Richter M."/>
            <person name="Bargiela R."/>
            <person name="Peplies J."/>
            <person name="Huws S.A."/>
            <person name="Newbold C.J."/>
            <person name="Golyshin P.N."/>
            <person name="Simon M.A."/>
            <person name="Lopez G."/>
            <person name="Yakimov M.M."/>
            <person name="Ferrer M."/>
        </authorList>
    </citation>
    <scope>NUCLEOTIDE SEQUENCE</scope>
</reference>
<comment type="caution">
    <text evidence="2">The sequence shown here is derived from an EMBL/GenBank/DDBJ whole genome shotgun (WGS) entry which is preliminary data.</text>
</comment>
<evidence type="ECO:0000313" key="2">
    <source>
        <dbReference type="EMBL" id="EJW96486.1"/>
    </source>
</evidence>
<sequence>PKGGFVEYGDASYSMLIPICVTTIAAVVLGTIPDVYPHFYKLAIMASDAVCAGWVPGGWL</sequence>
<name>J9FNG5_9ZZZZ</name>
<feature type="non-terminal residue" evidence="2">
    <location>
        <position position="1"/>
    </location>
</feature>
<proteinExistence type="predicted"/>
<keyword evidence="2" id="KW-0830">Ubiquinone</keyword>